<reference evidence="2" key="1">
    <citation type="journal article" date="2012" name="Proc. Natl. Acad. Sci. U.S.A.">
        <title>Antigenic diversity is generated by distinct evolutionary mechanisms in African trypanosome species.</title>
        <authorList>
            <person name="Jackson A.P."/>
            <person name="Berry A."/>
            <person name="Aslett M."/>
            <person name="Allison H.C."/>
            <person name="Burton P."/>
            <person name="Vavrova-Anderson J."/>
            <person name="Brown R."/>
            <person name="Browne H."/>
            <person name="Corton N."/>
            <person name="Hauser H."/>
            <person name="Gamble J."/>
            <person name="Gilderthorp R."/>
            <person name="Marcello L."/>
            <person name="McQuillan J."/>
            <person name="Otto T.D."/>
            <person name="Quail M.A."/>
            <person name="Sanders M.J."/>
            <person name="van Tonder A."/>
            <person name="Ginger M.L."/>
            <person name="Field M.C."/>
            <person name="Barry J.D."/>
            <person name="Hertz-Fowler C."/>
            <person name="Berriman M."/>
        </authorList>
    </citation>
    <scope>NUCLEOTIDE SEQUENCE</scope>
    <source>
        <strain evidence="2">Y486</strain>
    </source>
</reference>
<organism evidence="2">
    <name type="scientific">Trypanosoma vivax (strain Y486)</name>
    <dbReference type="NCBI Taxonomy" id="1055687"/>
    <lineage>
        <taxon>Eukaryota</taxon>
        <taxon>Discoba</taxon>
        <taxon>Euglenozoa</taxon>
        <taxon>Kinetoplastea</taxon>
        <taxon>Metakinetoplastina</taxon>
        <taxon>Trypanosomatida</taxon>
        <taxon>Trypanosomatidae</taxon>
        <taxon>Trypanosoma</taxon>
        <taxon>Duttonella</taxon>
    </lineage>
</organism>
<dbReference type="OMA" id="LYCMRPS"/>
<proteinExistence type="inferred from homology"/>
<dbReference type="InterPro" id="IPR004000">
    <property type="entry name" value="Actin"/>
</dbReference>
<dbReference type="InterPro" id="IPR043129">
    <property type="entry name" value="ATPase_NBD"/>
</dbReference>
<accession>G0TTX3</accession>
<dbReference type="PANTHER" id="PTHR11937">
    <property type="entry name" value="ACTIN"/>
    <property type="match status" value="1"/>
</dbReference>
<protein>
    <submittedName>
        <fullName evidence="2">Putative actin</fullName>
    </submittedName>
</protein>
<evidence type="ECO:0000313" key="2">
    <source>
        <dbReference type="EMBL" id="CCC47406.1"/>
    </source>
</evidence>
<dbReference type="Gene3D" id="3.90.640.10">
    <property type="entry name" value="Actin, Chain A, domain 4"/>
    <property type="match status" value="1"/>
</dbReference>
<comment type="similarity">
    <text evidence="1">Belongs to the actin family.</text>
</comment>
<name>G0TTX3_TRYVY</name>
<dbReference type="Pfam" id="PF00022">
    <property type="entry name" value="Actin"/>
    <property type="match status" value="1"/>
</dbReference>
<evidence type="ECO:0000256" key="1">
    <source>
        <dbReference type="RuleBase" id="RU000487"/>
    </source>
</evidence>
<dbReference type="VEuPathDB" id="TriTrypDB:TvY486_0400710"/>
<dbReference type="EMBL" id="HE573020">
    <property type="protein sequence ID" value="CCC47406.1"/>
    <property type="molecule type" value="Genomic_DNA"/>
</dbReference>
<dbReference type="SMART" id="SM00268">
    <property type="entry name" value="ACTIN"/>
    <property type="match status" value="1"/>
</dbReference>
<sequence length="372" mass="40901">MAVVELGWTIRTGYAGDIICKRQLPSLMLQGETVDGNFASLLTAADALETGEVQPMWTFDSVMHHMDRHVEHLAHIMGRELHCACDETLVLVVPEMWHERFDFMRQLFVAVLESSCASALYCFRPSIAWTFSSGKTTGVVLDVGHNHATAAAVVDGYVLRDTVATSTTAGGAVTRSLQDMIGLARLLSLERVNRYRKPEVQAWAMHDLVGDIKRLSCFVGSGGSGISAGAGSHELRAPDGSSLTVEALHRTAPYEVLFSTSQRDSVSLPDLLVSCVGRLDPEWRQQSVTHILCGGTSRASGFRERLLKEVQLRDSCYFRYEREGALKAKSSIDGAWVGASLATDNSSFASLWVTRADMEEEGDSVLYRKLFY</sequence>
<dbReference type="AlphaFoldDB" id="G0TTX3"/>
<gene>
    <name evidence="2" type="ORF">TVY486_0400710</name>
</gene>
<dbReference type="Gene3D" id="3.30.420.40">
    <property type="match status" value="2"/>
</dbReference>
<dbReference type="SUPFAM" id="SSF53067">
    <property type="entry name" value="Actin-like ATPase domain"/>
    <property type="match status" value="1"/>
</dbReference>